<dbReference type="EMBL" id="LLXJ01003676">
    <property type="protein sequence ID" value="PKB96728.1"/>
    <property type="molecule type" value="Genomic_DNA"/>
</dbReference>
<evidence type="ECO:0000313" key="9">
    <source>
        <dbReference type="Proteomes" id="UP000232722"/>
    </source>
</evidence>
<evidence type="ECO:0000313" key="2">
    <source>
        <dbReference type="EMBL" id="PKB96728.1"/>
    </source>
</evidence>
<evidence type="ECO:0000313" key="6">
    <source>
        <dbReference type="EMBL" id="PKB97910.1"/>
    </source>
</evidence>
<dbReference type="EMBL" id="LLXJ01002356">
    <property type="protein sequence ID" value="PKB99044.1"/>
    <property type="molecule type" value="Genomic_DNA"/>
</dbReference>
<dbReference type="AlphaFoldDB" id="A0A2N0NT36"/>
<feature type="compositionally biased region" description="Polar residues" evidence="1">
    <location>
        <begin position="1048"/>
        <end position="1057"/>
    </location>
</feature>
<proteinExistence type="predicted"/>
<gene>
    <name evidence="8" type="ORF">RhiirA5_400813</name>
    <name evidence="6" type="ORF">RhiirA5_404115</name>
    <name evidence="4" type="ORF">RhiirA5_404251</name>
    <name evidence="3" type="ORF">RhiirA5_404383</name>
    <name evidence="2" type="ORF">RhiirA5_404394</name>
    <name evidence="7" type="ORF">RhiirA5_462880</name>
    <name evidence="5" type="ORF">RhiirA5_467068</name>
</gene>
<comment type="caution">
    <text evidence="5">The sequence shown here is derived from an EMBL/GenBank/DDBJ whole genome shotgun (WGS) entry which is preliminary data.</text>
</comment>
<dbReference type="EMBL" id="LLXJ01003009">
    <property type="protein sequence ID" value="PKB97739.1"/>
    <property type="molecule type" value="Genomic_DNA"/>
</dbReference>
<dbReference type="Proteomes" id="UP000232722">
    <property type="component" value="Unassembled WGS sequence"/>
</dbReference>
<feature type="region of interest" description="Disordered" evidence="1">
    <location>
        <begin position="1042"/>
        <end position="1068"/>
    </location>
</feature>
<dbReference type="VEuPathDB" id="FungiDB:RhiirA1_476374"/>
<dbReference type="EMBL" id="LLXJ01003641">
    <property type="protein sequence ID" value="PKB96778.1"/>
    <property type="molecule type" value="Genomic_DNA"/>
</dbReference>
<evidence type="ECO:0000313" key="4">
    <source>
        <dbReference type="EMBL" id="PKB97318.1"/>
    </source>
</evidence>
<evidence type="ECO:0000313" key="5">
    <source>
        <dbReference type="EMBL" id="PKB97739.1"/>
    </source>
</evidence>
<reference evidence="5 9" key="2">
    <citation type="submission" date="2017-09" db="EMBL/GenBank/DDBJ databases">
        <title>Extensive intraspecific genome diversity in a model arbuscular mycorrhizal fungus.</title>
        <authorList>
            <person name="Chen E.C."/>
            <person name="Morin E."/>
            <person name="Beaudet D."/>
            <person name="Noel J."/>
            <person name="Ndikumana S."/>
            <person name="Charron P."/>
            <person name="St-Onge C."/>
            <person name="Giorgi J."/>
            <person name="Grigoriev I.V."/>
            <person name="Roux C."/>
            <person name="Martin F.M."/>
            <person name="Corradi N."/>
        </authorList>
    </citation>
    <scope>NUCLEOTIDE SEQUENCE [LARGE SCALE GENOMIC DNA]</scope>
    <source>
        <strain evidence="5 9">A5</strain>
    </source>
</reference>
<evidence type="ECO:0000313" key="3">
    <source>
        <dbReference type="EMBL" id="PKB96778.1"/>
    </source>
</evidence>
<evidence type="ECO:0000313" key="8">
    <source>
        <dbReference type="EMBL" id="PKC05660.1"/>
    </source>
</evidence>
<evidence type="ECO:0000256" key="1">
    <source>
        <dbReference type="SAM" id="MobiDB-lite"/>
    </source>
</evidence>
<dbReference type="VEuPathDB" id="FungiDB:RhiirFUN_024611"/>
<dbReference type="EMBL" id="LLXJ01000851">
    <property type="protein sequence ID" value="PKC05660.1"/>
    <property type="molecule type" value="Genomic_DNA"/>
</dbReference>
<reference evidence="5 9" key="1">
    <citation type="submission" date="2016-04" db="EMBL/GenBank/DDBJ databases">
        <title>Genome analyses suggest a sexual origin of heterokaryosis in a supposedly ancient asexual fungus.</title>
        <authorList>
            <person name="Ropars J."/>
            <person name="Sedzielewska K."/>
            <person name="Noel J."/>
            <person name="Charron P."/>
            <person name="Farinelli L."/>
            <person name="Marton T."/>
            <person name="Kruger M."/>
            <person name="Pelin A."/>
            <person name="Brachmann A."/>
            <person name="Corradi N."/>
        </authorList>
    </citation>
    <scope>NUCLEOTIDE SEQUENCE [LARGE SCALE GENOMIC DNA]</scope>
    <source>
        <strain evidence="5 9">A5</strain>
    </source>
</reference>
<dbReference type="EMBL" id="LLXJ01003277">
    <property type="protein sequence ID" value="PKB97318.1"/>
    <property type="molecule type" value="Genomic_DNA"/>
</dbReference>
<sequence>MEMFDFYDLNDQISVFSDTDSGFKESYDNEEYENNQYEDDFVIDFDEEGYFRALNSLINETDESDIEPDDTESELSEISEPDEDFYQVIGQDTDSKLTSCVLIDYIDGTYRTCGQVNCKKRLRELIGIWQIDSEIVTAVKNDLSKLGVCMSHFNFDQRIHKKKIKSMTKSTEESRIQQRQCLFCHQNHHYFTRGIGCTQHSWVILDRVILTPCIGQIDCYALKESGNFCKSSLKNFSRPRFSCGNCFVDKGGHLYTKPGKGKKKKVGCEEHHVADTSTQLEIIGRWFIRIAKFGEDKFKNKTLAAIAPSIFQILQEIRPTKHTSEPTISESVSEEIPDVPSLFMLHVGMQLKQINIEVITQEDLKDQFCQDLGKQFALKIWKSRIELTLNKNQLQNPQSIGEYVSSFPSWLVNFFYAFLTGIYEKKMAIVNQRRKARNISIKANDPVQITKIVSLFLSILISITFPSLQIWFSTIIASLTRKPKMAGDLTNLLAVLKVLSHCKEHERRLEKERMNKVDPTKRLKKNSYFWNLAVIDNIDFKEKTFSYGNIFDVTRGTSHATLRMVFQTPLQTPIIETKHDEKALVSHRIFGINVTAQKILDLYDEILDECLGFYYSNNDHENLQFETNFDISTVHKKLIERMDRGCFGDPQHVVILEAGGIPNTNEGIFNAAKMYKNDFSLSSDEYLDIVADESIFRRLINLRKEWPNLRPILGSWHTNKDMASALISIFSSYGIFDLAAAVGVKYIDKLEKVVDYRATVRIIELIWVSVGIALRIHLKSKNMHKYDIMDDKYEEYQILKIWYLFYNWAGLFIAHRIGIRIGNFNIQKNTLAAFSPLLPSAGKSNYAQSVSHFFGILEQYPKLEEKLQVAGSFKVSEDRFGHFMAFDEALETFGVKFIKQNVTGNVIDQENLKRQVKASQSEYERIELFLNEYLHNNTSTNHERSTNLRKDEMWSLVEKLLIAFDTKDFNHYNQTHDLFHTSYPKEIHADGIRRLKECYKRGLHRIHLIYAQEVLKKEKIDTTGRRVKEVLVTKCKDIEKPPRKRKNTNILDNQPGSSDEPPKKRVRRIPSKEAVEILAPMVAHSLPPTKEEVQRYLAALEGISSSSDIWDAARLTQYYKNRHKKAK</sequence>
<organism evidence="5 9">
    <name type="scientific">Rhizophagus irregularis</name>
    <dbReference type="NCBI Taxonomy" id="588596"/>
    <lineage>
        <taxon>Eukaryota</taxon>
        <taxon>Fungi</taxon>
        <taxon>Fungi incertae sedis</taxon>
        <taxon>Mucoromycota</taxon>
        <taxon>Glomeromycotina</taxon>
        <taxon>Glomeromycetes</taxon>
        <taxon>Glomerales</taxon>
        <taxon>Glomeraceae</taxon>
        <taxon>Rhizophagus</taxon>
    </lineage>
</organism>
<accession>A0A2N0NT36</accession>
<evidence type="ECO:0000313" key="7">
    <source>
        <dbReference type="EMBL" id="PKB99044.1"/>
    </source>
</evidence>
<dbReference type="VEuPathDB" id="FungiDB:FUN_024307"/>
<dbReference type="EMBL" id="LLXJ01002924">
    <property type="protein sequence ID" value="PKB97910.1"/>
    <property type="molecule type" value="Genomic_DNA"/>
</dbReference>
<dbReference type="VEuPathDB" id="FungiDB:FUN_024308"/>
<name>A0A2N0NT36_9GLOM</name>
<protein>
    <submittedName>
        <fullName evidence="5">Uncharacterized protein</fullName>
    </submittedName>
</protein>